<name>A0A8C3YN21_9CETA</name>
<evidence type="ECO:0000313" key="4">
    <source>
        <dbReference type="Ensembl" id="ENSCWAP00000025252.1"/>
    </source>
</evidence>
<sequence>MQPLGALPVGRTMPHNSSHREDMGHVDKPQKNQYGNRGGVWLGAGGALAPSTSSPFPPEPPGASGSIIPVYCALLATVVLGLLAYVAFKWFSLLPTAGAHVNKDSNWPKLGLRSWGASTGTICLGLAVSSRTLLAAWSPVPPVRGHILNLAADFTSISLRSSGRQWSSSWRPQVNLTKAGRAWQATWATKLRLWRPWPRARCQPTPC</sequence>
<keyword evidence="5" id="KW-1185">Reference proteome</keyword>
<feature type="region of interest" description="Disordered" evidence="1">
    <location>
        <begin position="1"/>
        <end position="30"/>
    </location>
</feature>
<evidence type="ECO:0000259" key="3">
    <source>
        <dbReference type="Pfam" id="PF18422"/>
    </source>
</evidence>
<reference evidence="4" key="1">
    <citation type="submission" date="2025-08" db="UniProtKB">
        <authorList>
            <consortium name="Ensembl"/>
        </authorList>
    </citation>
    <scope>IDENTIFICATION</scope>
</reference>
<dbReference type="Ensembl" id="ENSCWAT00000027372.1">
    <property type="protein sequence ID" value="ENSCWAP00000025252.1"/>
    <property type="gene ID" value="ENSCWAG00000019201.1"/>
</dbReference>
<keyword evidence="2" id="KW-1133">Transmembrane helix</keyword>
<dbReference type="Proteomes" id="UP000694540">
    <property type="component" value="Unplaced"/>
</dbReference>
<dbReference type="Pfam" id="PF18422">
    <property type="entry name" value="TNFR_16_TM"/>
    <property type="match status" value="1"/>
</dbReference>
<evidence type="ECO:0000256" key="1">
    <source>
        <dbReference type="SAM" id="MobiDB-lite"/>
    </source>
</evidence>
<organism evidence="4 5">
    <name type="scientific">Catagonus wagneri</name>
    <name type="common">Chacoan peccary</name>
    <dbReference type="NCBI Taxonomy" id="51154"/>
    <lineage>
        <taxon>Eukaryota</taxon>
        <taxon>Metazoa</taxon>
        <taxon>Chordata</taxon>
        <taxon>Craniata</taxon>
        <taxon>Vertebrata</taxon>
        <taxon>Euteleostomi</taxon>
        <taxon>Mammalia</taxon>
        <taxon>Eutheria</taxon>
        <taxon>Laurasiatheria</taxon>
        <taxon>Artiodactyla</taxon>
        <taxon>Suina</taxon>
        <taxon>Tayassuidae</taxon>
        <taxon>Catagonus</taxon>
    </lineage>
</organism>
<keyword evidence="2" id="KW-0812">Transmembrane</keyword>
<dbReference type="InterPro" id="IPR041448">
    <property type="entry name" value="TNFR16_TM"/>
</dbReference>
<protein>
    <recommendedName>
        <fullName evidence="3">Tumor necrosis factor receptor member 16 transmembrane domain-containing protein</fullName>
    </recommendedName>
</protein>
<evidence type="ECO:0000256" key="2">
    <source>
        <dbReference type="SAM" id="Phobius"/>
    </source>
</evidence>
<reference evidence="4" key="2">
    <citation type="submission" date="2025-09" db="UniProtKB">
        <authorList>
            <consortium name="Ensembl"/>
        </authorList>
    </citation>
    <scope>IDENTIFICATION</scope>
</reference>
<dbReference type="AlphaFoldDB" id="A0A8C3YN21"/>
<feature type="compositionally biased region" description="Basic and acidic residues" evidence="1">
    <location>
        <begin position="18"/>
        <end position="30"/>
    </location>
</feature>
<proteinExistence type="predicted"/>
<feature type="transmembrane region" description="Helical" evidence="2">
    <location>
        <begin position="67"/>
        <end position="88"/>
    </location>
</feature>
<feature type="domain" description="Tumor necrosis factor receptor member 16 transmembrane" evidence="3">
    <location>
        <begin position="62"/>
        <end position="91"/>
    </location>
</feature>
<dbReference type="Gene3D" id="6.10.250.1780">
    <property type="match status" value="1"/>
</dbReference>
<accession>A0A8C3YN21</accession>
<evidence type="ECO:0000313" key="5">
    <source>
        <dbReference type="Proteomes" id="UP000694540"/>
    </source>
</evidence>
<keyword evidence="2" id="KW-0472">Membrane</keyword>